<dbReference type="InterPro" id="IPR027417">
    <property type="entry name" value="P-loop_NTPase"/>
</dbReference>
<dbReference type="GO" id="GO:0006261">
    <property type="term" value="P:DNA-templated DNA replication"/>
    <property type="evidence" value="ECO:0007669"/>
    <property type="project" value="TreeGrafter"/>
</dbReference>
<keyword evidence="2" id="KW-1185">Reference proteome</keyword>
<evidence type="ECO:0000313" key="1">
    <source>
        <dbReference type="EMBL" id="EJZ64600.1"/>
    </source>
</evidence>
<dbReference type="HOGENOM" id="CLU_006229_4_2_10"/>
<accession>K0XLD1</accession>
<dbReference type="STRING" id="742726.HMPREF9448_01080"/>
<dbReference type="SUPFAM" id="SSF52540">
    <property type="entry name" value="P-loop containing nucleoside triphosphate hydrolases"/>
    <property type="match status" value="1"/>
</dbReference>
<protein>
    <submittedName>
        <fullName evidence="1">DNA polymerase III, delta' subunit</fullName>
    </submittedName>
</protein>
<dbReference type="PANTHER" id="PTHR11669">
    <property type="entry name" value="REPLICATION FACTOR C / DNA POLYMERASE III GAMMA-TAU SUBUNIT"/>
    <property type="match status" value="1"/>
</dbReference>
<dbReference type="PANTHER" id="PTHR11669:SF8">
    <property type="entry name" value="DNA POLYMERASE III SUBUNIT DELTA"/>
    <property type="match status" value="1"/>
</dbReference>
<dbReference type="Proteomes" id="UP000006044">
    <property type="component" value="Unassembled WGS sequence"/>
</dbReference>
<dbReference type="OrthoDB" id="9811073at2"/>
<dbReference type="AlphaFoldDB" id="K0XLD1"/>
<reference evidence="1 2" key="1">
    <citation type="submission" date="2012-08" db="EMBL/GenBank/DDBJ databases">
        <title>The Genome Sequence of Barnesiella intestinihominis YIT 11860.</title>
        <authorList>
            <consortium name="The Broad Institute Genome Sequencing Platform"/>
            <person name="Earl A."/>
            <person name="Ward D."/>
            <person name="Feldgarden M."/>
            <person name="Gevers D."/>
            <person name="Morotomi M."/>
            <person name="Walker B."/>
            <person name="Young S.K."/>
            <person name="Zeng Q."/>
            <person name="Gargeya S."/>
            <person name="Fitzgerald M."/>
            <person name="Haas B."/>
            <person name="Abouelleil A."/>
            <person name="Alvarado L."/>
            <person name="Arachchi H.M."/>
            <person name="Berlin A.M."/>
            <person name="Chapman S.B."/>
            <person name="Goldberg J."/>
            <person name="Griggs A."/>
            <person name="Gujja S."/>
            <person name="Hansen M."/>
            <person name="Howarth C."/>
            <person name="Imamovic A."/>
            <person name="Larimer J."/>
            <person name="McCowen C."/>
            <person name="Montmayeur A."/>
            <person name="Murphy C."/>
            <person name="Neiman D."/>
            <person name="Pearson M."/>
            <person name="Priest M."/>
            <person name="Roberts A."/>
            <person name="Saif S."/>
            <person name="Shea T."/>
            <person name="Sisk P."/>
            <person name="Sykes S."/>
            <person name="Wortman J."/>
            <person name="Nusbaum C."/>
            <person name="Birren B."/>
        </authorList>
    </citation>
    <scope>NUCLEOTIDE SEQUENCE [LARGE SCALE GENOMIC DNA]</scope>
    <source>
        <strain evidence="1 2">YIT 11860</strain>
    </source>
</reference>
<name>K0XLD1_9BACT</name>
<evidence type="ECO:0000313" key="2">
    <source>
        <dbReference type="Proteomes" id="UP000006044"/>
    </source>
</evidence>
<gene>
    <name evidence="1" type="ORF">HMPREF9448_01080</name>
</gene>
<sequence length="373" mass="43267">MFFKDVIGQEEVKRRLLRSVDNDHVAHAQLLCGPEGVGKFAMAMAYARYIHCTNRQNGDACGVCPSCRQHTALTHPDLHFVFPMVKVDKKKRICDDYLPEWTEFLKENTYFGIDSWLRYINADNKQAVIYGEESESILRKMSLKSYESPYKIMIIWLPERMNDTCSNKLLKLLEEPFPGSVFLLVSNNPDRVLGTIRSRSQLIEIRSLSTSVIAEALQRRYGITEQDAISVAHVAEGNYLKACEALQLNEENKLFFDYFVQVMRLAYARKIKDLKIWSEEVADLGRERLRRFLSYAQRMIRENYIYNLHVPALTYMNREEAQFSSRFAPFIHERNVQAIMKHLSDAENDVGQNANAKIVLFDLSIKLIMLLKS</sequence>
<dbReference type="RefSeq" id="WP_008861568.1">
    <property type="nucleotide sequence ID" value="NZ_JH815204.1"/>
</dbReference>
<dbReference type="Gene3D" id="3.40.50.300">
    <property type="entry name" value="P-loop containing nucleotide triphosphate hydrolases"/>
    <property type="match status" value="1"/>
</dbReference>
<dbReference type="GeneID" id="77848378"/>
<organism evidence="1 2">
    <name type="scientific">Barnesiella intestinihominis YIT 11860</name>
    <dbReference type="NCBI Taxonomy" id="742726"/>
    <lineage>
        <taxon>Bacteria</taxon>
        <taxon>Pseudomonadati</taxon>
        <taxon>Bacteroidota</taxon>
        <taxon>Bacteroidia</taxon>
        <taxon>Bacteroidales</taxon>
        <taxon>Barnesiellaceae</taxon>
        <taxon>Barnesiella</taxon>
    </lineage>
</organism>
<dbReference type="EMBL" id="ADLE01000008">
    <property type="protein sequence ID" value="EJZ64600.1"/>
    <property type="molecule type" value="Genomic_DNA"/>
</dbReference>
<dbReference type="PATRIC" id="fig|742726.3.peg.1149"/>
<dbReference type="Pfam" id="PF13177">
    <property type="entry name" value="DNA_pol3_delta2"/>
    <property type="match status" value="1"/>
</dbReference>
<dbReference type="eggNOG" id="COG0470">
    <property type="taxonomic scope" value="Bacteria"/>
</dbReference>
<comment type="caution">
    <text evidence="1">The sequence shown here is derived from an EMBL/GenBank/DDBJ whole genome shotgun (WGS) entry which is preliminary data.</text>
</comment>
<dbReference type="InterPro" id="IPR050238">
    <property type="entry name" value="DNA_Rep/Repair_Clamp_Loader"/>
</dbReference>
<proteinExistence type="predicted"/>